<sequence length="55" mass="6209">MACKDYRLRSRIRAKLAPAREFACLKPRPYDGNSFVVTVVVQHAGPVMKRGFGDE</sequence>
<dbReference type="EMBL" id="CFOH01000673">
    <property type="protein sequence ID" value="CFE65394.1"/>
    <property type="molecule type" value="Genomic_DNA"/>
</dbReference>
<evidence type="ECO:0000313" key="4">
    <source>
        <dbReference type="Proteomes" id="UP000046947"/>
    </source>
</evidence>
<organism evidence="1 4">
    <name type="scientific">Mycobacterium tuberculosis</name>
    <dbReference type="NCBI Taxonomy" id="1773"/>
    <lineage>
        <taxon>Bacteria</taxon>
        <taxon>Bacillati</taxon>
        <taxon>Actinomycetota</taxon>
        <taxon>Actinomycetes</taxon>
        <taxon>Mycobacteriales</taxon>
        <taxon>Mycobacteriaceae</taxon>
        <taxon>Mycobacterium</taxon>
        <taxon>Mycobacterium tuberculosis complex</taxon>
    </lineage>
</organism>
<gene>
    <name evidence="1" type="ORF">ERS007688_03258</name>
    <name evidence="2" type="ORF">ERS007720_02431</name>
</gene>
<dbReference type="Proteomes" id="UP000046947">
    <property type="component" value="Unassembled WGS sequence"/>
</dbReference>
<evidence type="ECO:0000313" key="1">
    <source>
        <dbReference type="EMBL" id="CFE65394.1"/>
    </source>
</evidence>
<dbReference type="Proteomes" id="UP000044938">
    <property type="component" value="Unassembled WGS sequence"/>
</dbReference>
<name>A0A654TR46_MYCTX</name>
<reference evidence="3 4" key="1">
    <citation type="submission" date="2015-03" db="EMBL/GenBank/DDBJ databases">
        <authorList>
            <consortium name="Pathogen Informatics"/>
        </authorList>
    </citation>
    <scope>NUCLEOTIDE SEQUENCE [LARGE SCALE GENOMIC DNA]</scope>
    <source>
        <strain evidence="1 4">H09601792</strain>
        <strain evidence="2 3">M09401471</strain>
    </source>
</reference>
<evidence type="ECO:0000313" key="3">
    <source>
        <dbReference type="Proteomes" id="UP000044938"/>
    </source>
</evidence>
<evidence type="ECO:0000313" key="2">
    <source>
        <dbReference type="EMBL" id="COW35105.1"/>
    </source>
</evidence>
<protein>
    <submittedName>
        <fullName evidence="1">Uncharacterized protein</fullName>
    </submittedName>
</protein>
<dbReference type="EMBL" id="CSAJ01000311">
    <property type="protein sequence ID" value="COW35105.1"/>
    <property type="molecule type" value="Genomic_DNA"/>
</dbReference>
<accession>A0A654TR46</accession>
<proteinExistence type="predicted"/>
<dbReference type="AlphaFoldDB" id="A0A654TR46"/>